<dbReference type="InterPro" id="IPR052935">
    <property type="entry name" value="Mg2+_PAP"/>
</dbReference>
<accession>A0ABN1N3R2</accession>
<dbReference type="InterPro" id="IPR019236">
    <property type="entry name" value="APP1_cat"/>
</dbReference>
<dbReference type="EMBL" id="BAAAFI010000044">
    <property type="protein sequence ID" value="GAA0880421.1"/>
    <property type="molecule type" value="Genomic_DNA"/>
</dbReference>
<dbReference type="SUPFAM" id="SSF56784">
    <property type="entry name" value="HAD-like"/>
    <property type="match status" value="1"/>
</dbReference>
<dbReference type="Proteomes" id="UP001500469">
    <property type="component" value="Unassembled WGS sequence"/>
</dbReference>
<protein>
    <submittedName>
        <fullName evidence="2">App1 family protein</fullName>
    </submittedName>
</protein>
<name>A0ABN1N3R2_9BACT</name>
<proteinExistence type="predicted"/>
<organism evidence="2 3">
    <name type="scientific">Algoriphagus jejuensis</name>
    <dbReference type="NCBI Taxonomy" id="419934"/>
    <lineage>
        <taxon>Bacteria</taxon>
        <taxon>Pseudomonadati</taxon>
        <taxon>Bacteroidota</taxon>
        <taxon>Cytophagia</taxon>
        <taxon>Cytophagales</taxon>
        <taxon>Cyclobacteriaceae</taxon>
        <taxon>Algoriphagus</taxon>
    </lineage>
</organism>
<gene>
    <name evidence="2" type="ORF">GCM10009119_33910</name>
</gene>
<dbReference type="InterPro" id="IPR036412">
    <property type="entry name" value="HAD-like_sf"/>
</dbReference>
<feature type="domain" description="Phosphatidate phosphatase APP1 catalytic" evidence="1">
    <location>
        <begin position="162"/>
        <end position="317"/>
    </location>
</feature>
<reference evidence="2 3" key="1">
    <citation type="journal article" date="2019" name="Int. J. Syst. Evol. Microbiol.">
        <title>The Global Catalogue of Microorganisms (GCM) 10K type strain sequencing project: providing services to taxonomists for standard genome sequencing and annotation.</title>
        <authorList>
            <consortium name="The Broad Institute Genomics Platform"/>
            <consortium name="The Broad Institute Genome Sequencing Center for Infectious Disease"/>
            <person name="Wu L."/>
            <person name="Ma J."/>
        </authorList>
    </citation>
    <scope>NUCLEOTIDE SEQUENCE [LARGE SCALE GENOMIC DNA]</scope>
    <source>
        <strain evidence="2 3">JCM 16112</strain>
    </source>
</reference>
<dbReference type="PANTHER" id="PTHR28208:SF3">
    <property type="entry name" value="PHOSPHATIDATE PHOSPHATASE APP1"/>
    <property type="match status" value="1"/>
</dbReference>
<evidence type="ECO:0000313" key="3">
    <source>
        <dbReference type="Proteomes" id="UP001500469"/>
    </source>
</evidence>
<dbReference type="RefSeq" id="WP_343853777.1">
    <property type="nucleotide sequence ID" value="NZ_BAAAFI010000044.1"/>
</dbReference>
<dbReference type="Pfam" id="PF09949">
    <property type="entry name" value="APP1_cat"/>
    <property type="match status" value="1"/>
</dbReference>
<evidence type="ECO:0000259" key="1">
    <source>
        <dbReference type="Pfam" id="PF09949"/>
    </source>
</evidence>
<sequence length="376" mass="42636">MSDKALRKSRILPALYFVKRQIAGGLLWVAVKLGFVKKVLIQPYAGYGNGKEIYLAGRVIADRNIQASAPEDSFWRNFAKMRRRFLTIVFPGVALEAEFQGKTLQTTTDEEGYFEVKMALEDGSLRVGWHPVRLRLLHDLLGRQTEVVALGEVYIPAEDADFGIISDIDDTILSTGAMRLWEMLKVTFGQNAHTRVPFAGVSEFYDALRRGGDRILSNPIFYVSSSPWNLYDFLMEFLDIHQIPKGPLMLRDLGLSRDQWIAGPHREHKLKQIEHILEVFAELSFVLIGDSGQEDPTIYDEIIQKYPGRILAVYIRDVSGADLSLLARDYLEKGVELVLVKDTLEAAKHALGKGWILEWEKAKIEGQKRKDEKANT</sequence>
<evidence type="ECO:0000313" key="2">
    <source>
        <dbReference type="EMBL" id="GAA0880421.1"/>
    </source>
</evidence>
<comment type="caution">
    <text evidence="2">The sequence shown here is derived from an EMBL/GenBank/DDBJ whole genome shotgun (WGS) entry which is preliminary data.</text>
</comment>
<dbReference type="PANTHER" id="PTHR28208">
    <property type="entry name" value="PHOSPHATIDATE PHOSPHATASE APP1"/>
    <property type="match status" value="1"/>
</dbReference>
<keyword evidence="3" id="KW-1185">Reference proteome</keyword>